<dbReference type="InterPro" id="IPR010286">
    <property type="entry name" value="METTL16/RlmF"/>
</dbReference>
<sequence>MEAASASDLEFAAVGYKEQLEQVKRLLVAEPGNAEYLQLHDELVEIVSLTEELLNTAPQILEQALEAGHQNFELYQGDRTTAVDASDSAAPSIGPSLPAYNVREQQRAEIGVAVGESGPSQTHQEDGGHLGPLHGHQDCPEHSGQHQHQLLGKRKQMHPRNKYADAPPDFDQLAAKYPSFAPYVYHSAAGRPNIEWTDFNASRELTRVLLDHDHGVKWWIPDGQLCPTVTNRANYIHWIEDLLYLSPAPWHAQGPQTKSGHVTGLDIGVGANCIYPLLGATLNGWKLVGTDVTPVALTWAQKNVDANPHLAPLIEIRSAKVESGPELDTKRERVIDKKESSHPEASGGHSPEDGGANTTGGEHGESLRSAPHKGNGPEASASERGPEESADDEDAPAAPPHPILDGVLRPGECFDFCMCNPPFFESMDEAAANPRTACGGTEAEMVYPGGEEEFVARIIADSCALKGRVHWYTSMVGKKGSLKKLVALLRKKRVAATETTEFVQGKTSRWGLAWSFTPRKMTAAMKEAVAKQLPQRTKISFTLQRLGRQTAAWTVLQAIREELQRERATCQVNEATFALQARIPAGALTVPRGEADDNTEAEDTGEAGPEEKRRRLETGGMEHGEFAVKVSVFQQAPGTLLVSAILTEQRVPIATTAAFGTLFDRVEEKLRKRFKSA</sequence>
<gene>
    <name evidence="4" type="ORF">KFL_002700020</name>
</gene>
<dbReference type="GO" id="GO:0052907">
    <property type="term" value="F:23S rRNA (adenine(1618)-N(6))-methyltransferase activity"/>
    <property type="evidence" value="ECO:0000318"/>
    <property type="project" value="GO_Central"/>
</dbReference>
<feature type="region of interest" description="Disordered" evidence="3">
    <location>
        <begin position="588"/>
        <end position="612"/>
    </location>
</feature>
<feature type="compositionally biased region" description="Acidic residues" evidence="3">
    <location>
        <begin position="596"/>
        <end position="605"/>
    </location>
</feature>
<dbReference type="OMA" id="NEMHPRN"/>
<protein>
    <recommendedName>
        <fullName evidence="6">U6 small nuclear RNA (adenine-(43)-N(6))-methyltransferase</fullName>
    </recommendedName>
</protein>
<dbReference type="GO" id="GO:0070475">
    <property type="term" value="P:rRNA base methylation"/>
    <property type="evidence" value="ECO:0000318"/>
    <property type="project" value="GO_Central"/>
</dbReference>
<keyword evidence="5" id="KW-1185">Reference proteome</keyword>
<dbReference type="AlphaFoldDB" id="A0A1Y1I6E3"/>
<name>A0A1Y1I6E3_KLENI</name>
<dbReference type="SUPFAM" id="SSF53335">
    <property type="entry name" value="S-adenosyl-L-methionine-dependent methyltransferases"/>
    <property type="match status" value="1"/>
</dbReference>
<feature type="compositionally biased region" description="Basic and acidic residues" evidence="3">
    <location>
        <begin position="135"/>
        <end position="144"/>
    </location>
</feature>
<dbReference type="PANTHER" id="PTHR13393:SF0">
    <property type="entry name" value="RNA N6-ADENOSINE-METHYLTRANSFERASE METTL16"/>
    <property type="match status" value="1"/>
</dbReference>
<feature type="compositionally biased region" description="Basic and acidic residues" evidence="3">
    <location>
        <begin position="327"/>
        <end position="342"/>
    </location>
</feature>
<dbReference type="InterPro" id="IPR029063">
    <property type="entry name" value="SAM-dependent_MTases_sf"/>
</dbReference>
<evidence type="ECO:0000256" key="3">
    <source>
        <dbReference type="SAM" id="MobiDB-lite"/>
    </source>
</evidence>
<dbReference type="PANTHER" id="PTHR13393">
    <property type="entry name" value="SAM-DEPENDENT METHYLTRANSFERASE"/>
    <property type="match status" value="1"/>
</dbReference>
<evidence type="ECO:0000313" key="4">
    <source>
        <dbReference type="EMBL" id="GAQ86083.1"/>
    </source>
</evidence>
<dbReference type="Proteomes" id="UP000054558">
    <property type="component" value="Unassembled WGS sequence"/>
</dbReference>
<dbReference type="OrthoDB" id="514248at2759"/>
<feature type="compositionally biased region" description="Basic residues" evidence="3">
    <location>
        <begin position="151"/>
        <end position="160"/>
    </location>
</feature>
<evidence type="ECO:0000313" key="5">
    <source>
        <dbReference type="Proteomes" id="UP000054558"/>
    </source>
</evidence>
<keyword evidence="1" id="KW-0489">Methyltransferase</keyword>
<evidence type="ECO:0008006" key="6">
    <source>
        <dbReference type="Google" id="ProtNLM"/>
    </source>
</evidence>
<dbReference type="GO" id="GO:0005634">
    <property type="term" value="C:nucleus"/>
    <property type="evidence" value="ECO:0000318"/>
    <property type="project" value="GO_Central"/>
</dbReference>
<dbReference type="EMBL" id="DF237219">
    <property type="protein sequence ID" value="GAQ86083.1"/>
    <property type="molecule type" value="Genomic_DNA"/>
</dbReference>
<accession>A0A1Y1I6E3</accession>
<proteinExistence type="predicted"/>
<feature type="region of interest" description="Disordered" evidence="3">
    <location>
        <begin position="323"/>
        <end position="404"/>
    </location>
</feature>
<dbReference type="STRING" id="105231.A0A1Y1I6E3"/>
<keyword evidence="2" id="KW-0808">Transferase</keyword>
<dbReference type="Pfam" id="PF05971">
    <property type="entry name" value="Methyltransf_10"/>
    <property type="match status" value="2"/>
</dbReference>
<dbReference type="Gene3D" id="3.40.50.150">
    <property type="entry name" value="Vaccinia Virus protein VP39"/>
    <property type="match status" value="1"/>
</dbReference>
<evidence type="ECO:0000256" key="1">
    <source>
        <dbReference type="ARBA" id="ARBA00022603"/>
    </source>
</evidence>
<feature type="region of interest" description="Disordered" evidence="3">
    <location>
        <begin position="115"/>
        <end position="160"/>
    </location>
</feature>
<organism evidence="4 5">
    <name type="scientific">Klebsormidium nitens</name>
    <name type="common">Green alga</name>
    <name type="synonym">Ulothrix nitens</name>
    <dbReference type="NCBI Taxonomy" id="105231"/>
    <lineage>
        <taxon>Eukaryota</taxon>
        <taxon>Viridiplantae</taxon>
        <taxon>Streptophyta</taxon>
        <taxon>Klebsormidiophyceae</taxon>
        <taxon>Klebsormidiales</taxon>
        <taxon>Klebsormidiaceae</taxon>
        <taxon>Klebsormidium</taxon>
    </lineage>
</organism>
<evidence type="ECO:0000256" key="2">
    <source>
        <dbReference type="ARBA" id="ARBA00022679"/>
    </source>
</evidence>
<reference evidence="4 5" key="1">
    <citation type="journal article" date="2014" name="Nat. Commun.">
        <title>Klebsormidium flaccidum genome reveals primary factors for plant terrestrial adaptation.</title>
        <authorList>
            <person name="Hori K."/>
            <person name="Maruyama F."/>
            <person name="Fujisawa T."/>
            <person name="Togashi T."/>
            <person name="Yamamoto N."/>
            <person name="Seo M."/>
            <person name="Sato S."/>
            <person name="Yamada T."/>
            <person name="Mori H."/>
            <person name="Tajima N."/>
            <person name="Moriyama T."/>
            <person name="Ikeuchi M."/>
            <person name="Watanabe M."/>
            <person name="Wada H."/>
            <person name="Kobayashi K."/>
            <person name="Saito M."/>
            <person name="Masuda T."/>
            <person name="Sasaki-Sekimoto Y."/>
            <person name="Mashiguchi K."/>
            <person name="Awai K."/>
            <person name="Shimojima M."/>
            <person name="Masuda S."/>
            <person name="Iwai M."/>
            <person name="Nobusawa T."/>
            <person name="Narise T."/>
            <person name="Kondo S."/>
            <person name="Saito H."/>
            <person name="Sato R."/>
            <person name="Murakawa M."/>
            <person name="Ihara Y."/>
            <person name="Oshima-Yamada Y."/>
            <person name="Ohtaka K."/>
            <person name="Satoh M."/>
            <person name="Sonobe K."/>
            <person name="Ishii M."/>
            <person name="Ohtani R."/>
            <person name="Kanamori-Sato M."/>
            <person name="Honoki R."/>
            <person name="Miyazaki D."/>
            <person name="Mochizuki H."/>
            <person name="Umetsu J."/>
            <person name="Higashi K."/>
            <person name="Shibata D."/>
            <person name="Kamiya Y."/>
            <person name="Sato N."/>
            <person name="Nakamura Y."/>
            <person name="Tabata S."/>
            <person name="Ida S."/>
            <person name="Kurokawa K."/>
            <person name="Ohta H."/>
        </authorList>
    </citation>
    <scope>NUCLEOTIDE SEQUENCE [LARGE SCALE GENOMIC DNA]</scope>
    <source>
        <strain evidence="4 5">NIES-2285</strain>
    </source>
</reference>